<protein>
    <recommendedName>
        <fullName evidence="2">Adhesin domain-containing protein</fullName>
    </recommendedName>
</protein>
<feature type="non-terminal residue" evidence="1">
    <location>
        <position position="1"/>
    </location>
</feature>
<dbReference type="AlphaFoldDB" id="X0XLF6"/>
<name>X0XLF6_9ZZZZ</name>
<proteinExistence type="predicted"/>
<gene>
    <name evidence="1" type="ORF">S01H1_81628</name>
</gene>
<organism evidence="1">
    <name type="scientific">marine sediment metagenome</name>
    <dbReference type="NCBI Taxonomy" id="412755"/>
    <lineage>
        <taxon>unclassified sequences</taxon>
        <taxon>metagenomes</taxon>
        <taxon>ecological metagenomes</taxon>
    </lineage>
</organism>
<evidence type="ECO:0008006" key="2">
    <source>
        <dbReference type="Google" id="ProtNLM"/>
    </source>
</evidence>
<evidence type="ECO:0000313" key="1">
    <source>
        <dbReference type="EMBL" id="GAG43994.1"/>
    </source>
</evidence>
<accession>X0XLF6</accession>
<comment type="caution">
    <text evidence="1">The sequence shown here is derived from an EMBL/GenBank/DDBJ whole genome shotgun (WGS) entry which is preliminary data.</text>
</comment>
<dbReference type="EMBL" id="BARS01055257">
    <property type="protein sequence ID" value="GAG43994.1"/>
    <property type="molecule type" value="Genomic_DNA"/>
</dbReference>
<sequence length="123" mass="12969">VVAERIIAETSNAQIRGDIEAPATTLTTSNGKIDLDLPCTVSGTYDLDTSNAAVELDVSASADVGYSIDMSTSNASVDLNLDDLEYTTNERTRKRAKTTGFDDKDVQITISGSTSNGSVDISD</sequence>
<reference evidence="1" key="1">
    <citation type="journal article" date="2014" name="Front. Microbiol.">
        <title>High frequency of phylogenetically diverse reductive dehalogenase-homologous genes in deep subseafloor sedimentary metagenomes.</title>
        <authorList>
            <person name="Kawai M."/>
            <person name="Futagami T."/>
            <person name="Toyoda A."/>
            <person name="Takaki Y."/>
            <person name="Nishi S."/>
            <person name="Hori S."/>
            <person name="Arai W."/>
            <person name="Tsubouchi T."/>
            <person name="Morono Y."/>
            <person name="Uchiyama I."/>
            <person name="Ito T."/>
            <person name="Fujiyama A."/>
            <person name="Inagaki F."/>
            <person name="Takami H."/>
        </authorList>
    </citation>
    <scope>NUCLEOTIDE SEQUENCE</scope>
    <source>
        <strain evidence="1">Expedition CK06-06</strain>
    </source>
</reference>